<feature type="domain" description="Glycosyl hydrolases family 22 (GH22)" evidence="8">
    <location>
        <begin position="54"/>
        <end position="72"/>
    </location>
</feature>
<dbReference type="GO" id="GO:0042742">
    <property type="term" value="P:defense response to bacterium"/>
    <property type="evidence" value="ECO:0007669"/>
    <property type="project" value="UniProtKB-KW"/>
</dbReference>
<keyword evidence="3" id="KW-0081">Bacteriolytic enzyme</keyword>
<comment type="similarity">
    <text evidence="6">Belongs to the glycosyl hydrolase 22 family.</text>
</comment>
<keyword evidence="5" id="KW-0378">Hydrolase</keyword>
<dbReference type="GeneID" id="115632734"/>
<keyword evidence="9" id="KW-1185">Reference proteome</keyword>
<keyword evidence="3" id="KW-0929">Antimicrobial</keyword>
<dbReference type="FunFam" id="1.10.530.10:FF:000016">
    <property type="entry name" value="Uncharacterized protein, isoform B"/>
    <property type="match status" value="2"/>
</dbReference>
<dbReference type="EC" id="3.2.1.17" evidence="2"/>
<feature type="domain" description="Glycosyl hydrolases family 22 (GH22)" evidence="8">
    <location>
        <begin position="215"/>
        <end position="233"/>
    </location>
</feature>
<evidence type="ECO:0000256" key="2">
    <source>
        <dbReference type="ARBA" id="ARBA00012732"/>
    </source>
</evidence>
<feature type="region of interest" description="Disordered" evidence="7">
    <location>
        <begin position="708"/>
        <end position="736"/>
    </location>
</feature>
<comment type="catalytic activity">
    <reaction evidence="1">
        <text>Hydrolysis of (1-&gt;4)-beta-linkages between N-acetylmuramic acid and N-acetyl-D-glucosamine residues in a peptidoglycan and between N-acetyl-D-glucosamine residues in chitodextrins.</text>
        <dbReference type="EC" id="3.2.1.17"/>
    </reaction>
</comment>
<feature type="compositionally biased region" description="Low complexity" evidence="7">
    <location>
        <begin position="509"/>
        <end position="551"/>
    </location>
</feature>
<organism evidence="9 10">
    <name type="scientific">Drosophila lebanonensis</name>
    <name type="common">Fruit fly</name>
    <name type="synonym">Scaptodrosophila lebanonensis</name>
    <dbReference type="NCBI Taxonomy" id="7225"/>
    <lineage>
        <taxon>Eukaryota</taxon>
        <taxon>Metazoa</taxon>
        <taxon>Ecdysozoa</taxon>
        <taxon>Arthropoda</taxon>
        <taxon>Hexapoda</taxon>
        <taxon>Insecta</taxon>
        <taxon>Pterygota</taxon>
        <taxon>Neoptera</taxon>
        <taxon>Endopterygota</taxon>
        <taxon>Diptera</taxon>
        <taxon>Brachycera</taxon>
        <taxon>Muscomorpha</taxon>
        <taxon>Ephydroidea</taxon>
        <taxon>Drosophilidae</taxon>
        <taxon>Scaptodrosophila</taxon>
    </lineage>
</organism>
<dbReference type="Gene3D" id="1.10.530.10">
    <property type="match status" value="3"/>
</dbReference>
<dbReference type="InterPro" id="IPR019799">
    <property type="entry name" value="Glyco_hydro_22_CS"/>
</dbReference>
<dbReference type="PANTHER" id="PTHR11407:SF63">
    <property type="entry name" value="LYSOZYME C"/>
    <property type="match status" value="1"/>
</dbReference>
<accession>A0A6J2UCN1</accession>
<feature type="region of interest" description="Disordered" evidence="7">
    <location>
        <begin position="121"/>
        <end position="140"/>
    </location>
</feature>
<keyword evidence="5" id="KW-0326">Glycosidase</keyword>
<evidence type="ECO:0000259" key="8">
    <source>
        <dbReference type="PROSITE" id="PS00128"/>
    </source>
</evidence>
<dbReference type="AlphaFoldDB" id="A0A6J2UCN1"/>
<dbReference type="PROSITE" id="PS51348">
    <property type="entry name" value="GLYCOSYL_HYDROL_F22_2"/>
    <property type="match status" value="3"/>
</dbReference>
<dbReference type="SMART" id="SM00263">
    <property type="entry name" value="LYZ1"/>
    <property type="match status" value="3"/>
</dbReference>
<dbReference type="Pfam" id="PF00062">
    <property type="entry name" value="Lys"/>
    <property type="match status" value="3"/>
</dbReference>
<gene>
    <name evidence="10" type="primary">LOC115632734</name>
</gene>
<protein>
    <recommendedName>
        <fullName evidence="2">lysozyme</fullName>
        <ecNumber evidence="2">3.2.1.17</ecNumber>
    </recommendedName>
</protein>
<feature type="domain" description="Glycosyl hydrolases family 22 (GH22)" evidence="8">
    <location>
        <begin position="376"/>
        <end position="394"/>
    </location>
</feature>
<dbReference type="PROSITE" id="PS00128">
    <property type="entry name" value="GLYCOSYL_HYDROL_F22_1"/>
    <property type="match status" value="3"/>
</dbReference>
<dbReference type="GO" id="GO:0031640">
    <property type="term" value="P:killing of cells of another organism"/>
    <property type="evidence" value="ECO:0007669"/>
    <property type="project" value="UniProtKB-KW"/>
</dbReference>
<keyword evidence="4" id="KW-1015">Disulfide bond</keyword>
<dbReference type="InterPro" id="IPR023346">
    <property type="entry name" value="Lysozyme-like_dom_sf"/>
</dbReference>
<evidence type="ECO:0000256" key="4">
    <source>
        <dbReference type="ARBA" id="ARBA00023157"/>
    </source>
</evidence>
<dbReference type="RefSeq" id="XP_030385840.1">
    <property type="nucleotide sequence ID" value="XM_030529980.1"/>
</dbReference>
<dbReference type="PRINTS" id="PR00135">
    <property type="entry name" value="LYZLACT"/>
</dbReference>
<dbReference type="Proteomes" id="UP000504634">
    <property type="component" value="Unplaced"/>
</dbReference>
<dbReference type="CDD" id="cd16899">
    <property type="entry name" value="LYZ_C_invert"/>
    <property type="match status" value="3"/>
</dbReference>
<evidence type="ECO:0000313" key="9">
    <source>
        <dbReference type="Proteomes" id="UP000504634"/>
    </source>
</evidence>
<reference evidence="10" key="1">
    <citation type="submission" date="2025-08" db="UniProtKB">
        <authorList>
            <consortium name="RefSeq"/>
        </authorList>
    </citation>
    <scope>IDENTIFICATION</scope>
    <source>
        <strain evidence="10">11010-0011.00</strain>
        <tissue evidence="10">Whole body</tissue>
    </source>
</reference>
<dbReference type="InterPro" id="IPR001916">
    <property type="entry name" value="Glyco_hydro_22"/>
</dbReference>
<name>A0A6J2UCN1_DROLE</name>
<dbReference type="GO" id="GO:0003796">
    <property type="term" value="F:lysozyme activity"/>
    <property type="evidence" value="ECO:0007669"/>
    <property type="project" value="UniProtKB-EC"/>
</dbReference>
<dbReference type="PANTHER" id="PTHR11407">
    <property type="entry name" value="LYSOZYME C"/>
    <property type="match status" value="1"/>
</dbReference>
<feature type="compositionally biased region" description="Polar residues" evidence="7">
    <location>
        <begin position="712"/>
        <end position="731"/>
    </location>
</feature>
<dbReference type="SUPFAM" id="SSF53955">
    <property type="entry name" value="Lysozyme-like"/>
    <property type="match status" value="3"/>
</dbReference>
<evidence type="ECO:0000256" key="7">
    <source>
        <dbReference type="SAM" id="MobiDB-lite"/>
    </source>
</evidence>
<feature type="region of interest" description="Disordered" evidence="7">
    <location>
        <begin position="601"/>
        <end position="654"/>
    </location>
</feature>
<feature type="compositionally biased region" description="Polar residues" evidence="7">
    <location>
        <begin position="123"/>
        <end position="134"/>
    </location>
</feature>
<evidence type="ECO:0000256" key="5">
    <source>
        <dbReference type="ARBA" id="ARBA00023295"/>
    </source>
</evidence>
<evidence type="ECO:0000313" key="10">
    <source>
        <dbReference type="RefSeq" id="XP_030385840.1"/>
    </source>
</evidence>
<dbReference type="OrthoDB" id="17373at2759"/>
<sequence length="745" mass="83254">MQEIPTWVCIAQHESSFNTAAVGRLNTDGSADHGLFQISDLYWCSHDLAGGKACHISCDKLLDSDISDDVQCIKTIYEEHTRLSGDGFTAWTVYNGHCRQKSKSEIAECFNKDIFAKEEERPSSSNSLTRTPQAASHAKPKGKIYKRCELAQELYFKHKIPMQEIPTWVCIAQHESSFNTAAVGRLNTDGSADHGLFQISDLYWCSHDLGGGKACHISCDKLLDSDISDDVQCVKTIYEEHTRISGDGFTAWTVYNGHCRKRSKSEIADCFDKNVLAKEEVRPSSSNSVIRSPQAVGHSKPKGKVYKRCELAQELYFKHKMPMQEIPTWVCIAQHESSYNTAAVGRLNTDGSADHGLFQISDLYWCSHDLGGGKACHISCDKLLDSDISDDIQCVRTIYEEHTRLSGDGFTAWTVYNGHCRHQSLAQLSDCFSGNEIKESQPIHYAEKPQTTTQKPQLKIQHPVKIAANHPYADNPFLQPLIKLDAIYSHVSNNNEAINSFTINNETNNSITNNNETSSSPNNNNSETNYSPKNNNEANNSIANNNETNNSLPRNNETNNSFANSTLYFSNEINNSFAGYNSTTADSRLVFNNTQEDYSKSTVQYKLPSTTPRPRPSTTPKPYLFDAKTKTTTTTRKSTTTTRSPTNIRNSTASPFDHPFFDKFRAQFDENIASSTNSRKPVITSPYYDKFKQNNALSGSKTVYSYGFGQNGPKTTTIKRPSTQSPTTTRKPASGFDIYLNWNKG</sequence>
<proteinExistence type="inferred from homology"/>
<feature type="compositionally biased region" description="Low complexity" evidence="7">
    <location>
        <begin position="630"/>
        <end position="652"/>
    </location>
</feature>
<evidence type="ECO:0000256" key="6">
    <source>
        <dbReference type="RuleBase" id="RU004440"/>
    </source>
</evidence>
<feature type="region of interest" description="Disordered" evidence="7">
    <location>
        <begin position="509"/>
        <end position="559"/>
    </location>
</feature>
<evidence type="ECO:0000256" key="3">
    <source>
        <dbReference type="ARBA" id="ARBA00022638"/>
    </source>
</evidence>
<evidence type="ECO:0000256" key="1">
    <source>
        <dbReference type="ARBA" id="ARBA00000632"/>
    </source>
</evidence>